<evidence type="ECO:0000313" key="2">
    <source>
        <dbReference type="Proteomes" id="UP000321635"/>
    </source>
</evidence>
<dbReference type="Pfam" id="PF13450">
    <property type="entry name" value="NAD_binding_8"/>
    <property type="match status" value="1"/>
</dbReference>
<name>A0A511X936_9PROT</name>
<organism evidence="1 2">
    <name type="scientific">Acetobacter nitrogenifigens DSM 23921 = NBRC 105050</name>
    <dbReference type="NCBI Taxonomy" id="1120919"/>
    <lineage>
        <taxon>Bacteria</taxon>
        <taxon>Pseudomonadati</taxon>
        <taxon>Pseudomonadota</taxon>
        <taxon>Alphaproteobacteria</taxon>
        <taxon>Acetobacterales</taxon>
        <taxon>Acetobacteraceae</taxon>
        <taxon>Acetobacter</taxon>
    </lineage>
</organism>
<dbReference type="Gene3D" id="3.50.50.60">
    <property type="entry name" value="FAD/NAD(P)-binding domain"/>
    <property type="match status" value="1"/>
</dbReference>
<dbReference type="InterPro" id="IPR036188">
    <property type="entry name" value="FAD/NAD-bd_sf"/>
</dbReference>
<dbReference type="STRING" id="1120919.GCA_000429165_01926"/>
<reference evidence="1 2" key="1">
    <citation type="submission" date="2019-07" db="EMBL/GenBank/DDBJ databases">
        <title>Whole genome shotgun sequence of Acetobacter nitrogenifigens NBRC 105050.</title>
        <authorList>
            <person name="Hosoyama A."/>
            <person name="Uohara A."/>
            <person name="Ohji S."/>
            <person name="Ichikawa N."/>
        </authorList>
    </citation>
    <scope>NUCLEOTIDE SEQUENCE [LARGE SCALE GENOMIC DNA]</scope>
    <source>
        <strain evidence="1 2">NBRC 105050</strain>
    </source>
</reference>
<sequence>MHGVSGATLAALLSGKPATAAALRDASTYPPLRTGLRGQYPGSFEIAHAARDGHFNGPVSAKSTGEHYDLIVVGGGISGLSSALFYQKALGPKARILVLDNHDDFGGHAKRNEFRHKDRMYLSYGGTMSIETPFPYSFTAKSLLTELGVTPSRWKDVVQPKTFAGMGSGVFFDREHFTADSLVPGFNHEEAPTAAFWDAAPLDFASKTALLRLYDANTNFMPGMTPHERRKRLEAMSYETFLRQYAKLPDQAVSFFDGAGYRNNMRIDTCPAFMAMRGGAPGFAGMEVEQDPLVEADFFHFPDGNASIARLLVARLVPKVFGAPQTMDSIVTATADYSHLDRPDQPVRIRLKQMVVRVEHVGDASVVENASGSIHPVRVVYQKPDGSDDQRYEATAENVILACFNNIIPYIAPQLPESQKQALKYPSKVPMMYTSVLLRNWRAWKSAGVNIVMAPHGYYQHLLLDTPLRLGAYESVGAVDEPATLHMLRNPNFPGHPRKDQNRMGRQEMLATSFETIESETRAQLQRTFGSYGFDEKQDILAITVNRWPHGYAYTYDTLGDPTFPDAEQPHVIGRKPFGRIAIANADSGAAAFTNIAIDEAERAVQESLASRGYD</sequence>
<evidence type="ECO:0000313" key="1">
    <source>
        <dbReference type="EMBL" id="GEN59459.1"/>
    </source>
</evidence>
<gene>
    <name evidence="1" type="ORF">ANI02nite_13430</name>
</gene>
<proteinExistence type="predicted"/>
<dbReference type="Proteomes" id="UP000321635">
    <property type="component" value="Unassembled WGS sequence"/>
</dbReference>
<dbReference type="EMBL" id="BJYF01000006">
    <property type="protein sequence ID" value="GEN59459.1"/>
    <property type="molecule type" value="Genomic_DNA"/>
</dbReference>
<dbReference type="SUPFAM" id="SSF51905">
    <property type="entry name" value="FAD/NAD(P)-binding domain"/>
    <property type="match status" value="1"/>
</dbReference>
<comment type="caution">
    <text evidence="1">The sequence shown here is derived from an EMBL/GenBank/DDBJ whole genome shotgun (WGS) entry which is preliminary data.</text>
</comment>
<accession>A0A511X936</accession>
<keyword evidence="2" id="KW-1185">Reference proteome</keyword>
<dbReference type="AlphaFoldDB" id="A0A511X936"/>
<protein>
    <submittedName>
        <fullName evidence="1">Spermidine dehydrogenase</fullName>
    </submittedName>
</protein>